<dbReference type="AlphaFoldDB" id="A0A1H6EBK4"/>
<evidence type="ECO:0000256" key="1">
    <source>
        <dbReference type="ARBA" id="ARBA00022553"/>
    </source>
</evidence>
<dbReference type="GO" id="GO:0016787">
    <property type="term" value="F:hydrolase activity"/>
    <property type="evidence" value="ECO:0007669"/>
    <property type="project" value="UniProtKB-KW"/>
</dbReference>
<dbReference type="PANTHER" id="PTHR34139:SF1">
    <property type="entry name" value="RNASE MJ1380-RELATED"/>
    <property type="match status" value="1"/>
</dbReference>
<keyword evidence="9" id="KW-1185">Reference proteome</keyword>
<dbReference type="EMBL" id="FNVB01000010">
    <property type="protein sequence ID" value="SEG94419.1"/>
    <property type="molecule type" value="Genomic_DNA"/>
</dbReference>
<gene>
    <name evidence="7" type="ORF">SAMN02982929_05913</name>
    <name evidence="8" type="ORF">SAMN05216506_105374</name>
</gene>
<dbReference type="GO" id="GO:0004540">
    <property type="term" value="F:RNA nuclease activity"/>
    <property type="evidence" value="ECO:0007669"/>
    <property type="project" value="InterPro"/>
</dbReference>
<evidence type="ECO:0000256" key="5">
    <source>
        <dbReference type="ARBA" id="ARBA00022801"/>
    </source>
</evidence>
<dbReference type="RefSeq" id="WP_093352831.1">
    <property type="nucleotide sequence ID" value="NZ_FNVB01000010.1"/>
</dbReference>
<evidence type="ECO:0000256" key="4">
    <source>
        <dbReference type="ARBA" id="ARBA00022741"/>
    </source>
</evidence>
<dbReference type="Gene3D" id="1.20.120.580">
    <property type="entry name" value="bsu32300-like"/>
    <property type="match status" value="1"/>
</dbReference>
<reference evidence="9 10" key="2">
    <citation type="submission" date="2016-10" db="EMBL/GenBank/DDBJ databases">
        <authorList>
            <person name="Varghese N."/>
            <person name="Submissions S."/>
        </authorList>
    </citation>
    <scope>NUCLEOTIDE SEQUENCE [LARGE SCALE GENOMIC DNA]</scope>
    <source>
        <strain evidence="10">ATCC 20501</strain>
        <strain evidence="8 9">CGMCC 4.3529</strain>
    </source>
</reference>
<keyword evidence="4" id="KW-0547">Nucleotide-binding</keyword>
<accession>A0A1H6EBK4</accession>
<organism evidence="7 10">
    <name type="scientific">Saccharopolyspora kobensis</name>
    <dbReference type="NCBI Taxonomy" id="146035"/>
    <lineage>
        <taxon>Bacteria</taxon>
        <taxon>Bacillati</taxon>
        <taxon>Actinomycetota</taxon>
        <taxon>Actinomycetes</taxon>
        <taxon>Pseudonocardiales</taxon>
        <taxon>Pseudonocardiaceae</taxon>
        <taxon>Saccharopolyspora</taxon>
    </lineage>
</organism>
<protein>
    <submittedName>
        <fullName evidence="7">Uncharacterized conserved protein, contains HEPN domain</fullName>
    </submittedName>
</protein>
<keyword evidence="2" id="KW-1277">Toxin-antitoxin system</keyword>
<keyword evidence="1" id="KW-0597">Phosphoprotein</keyword>
<dbReference type="Proteomes" id="UP000236729">
    <property type="component" value="Unassembled WGS sequence"/>
</dbReference>
<proteinExistence type="inferred from homology"/>
<dbReference type="InterPro" id="IPR037038">
    <property type="entry name" value="HepT-like_sf"/>
</dbReference>
<evidence type="ECO:0000313" key="8">
    <source>
        <dbReference type="EMBL" id="SFD65175.1"/>
    </source>
</evidence>
<reference evidence="7" key="1">
    <citation type="submission" date="2016-10" db="EMBL/GenBank/DDBJ databases">
        <authorList>
            <person name="de Groot N.N."/>
        </authorList>
    </citation>
    <scope>NUCLEOTIDE SEQUENCE [LARGE SCALE GENOMIC DNA]</scope>
    <source>
        <strain evidence="7">ATCC 20501</strain>
    </source>
</reference>
<evidence type="ECO:0000313" key="9">
    <source>
        <dbReference type="Proteomes" id="UP000199690"/>
    </source>
</evidence>
<evidence type="ECO:0000256" key="6">
    <source>
        <dbReference type="ARBA" id="ARBA00024207"/>
    </source>
</evidence>
<name>A0A1H6EBK4_9PSEU</name>
<accession>A0A1I1U3A8</accession>
<dbReference type="InterPro" id="IPR008201">
    <property type="entry name" value="HepT-like"/>
</dbReference>
<dbReference type="EMBL" id="FOME01000005">
    <property type="protein sequence ID" value="SFD65175.1"/>
    <property type="molecule type" value="Genomic_DNA"/>
</dbReference>
<dbReference type="Pfam" id="PF01934">
    <property type="entry name" value="HepT-like"/>
    <property type="match status" value="1"/>
</dbReference>
<dbReference type="InterPro" id="IPR051813">
    <property type="entry name" value="HepT_RNase_toxin"/>
</dbReference>
<dbReference type="GO" id="GO:0110001">
    <property type="term" value="C:toxin-antitoxin complex"/>
    <property type="evidence" value="ECO:0007669"/>
    <property type="project" value="InterPro"/>
</dbReference>
<evidence type="ECO:0000313" key="10">
    <source>
        <dbReference type="Proteomes" id="UP000236729"/>
    </source>
</evidence>
<comment type="similarity">
    <text evidence="6">Belongs to the HepT RNase toxin family.</text>
</comment>
<evidence type="ECO:0000313" key="7">
    <source>
        <dbReference type="EMBL" id="SEG94419.1"/>
    </source>
</evidence>
<dbReference type="Proteomes" id="UP000199690">
    <property type="component" value="Unassembled WGS sequence"/>
</dbReference>
<sequence>MKRATPQRLADIIDAIEGIQRYAPSDKASLATDEVTQLALIRLVEIVGEASNHVDKAVQQAHPEVPWRAIIGMRNRVVHSYWEVDVQILWDVVTIEIPKLLPQVRAILAAIENR</sequence>
<keyword evidence="3" id="KW-0540">Nuclease</keyword>
<keyword evidence="5" id="KW-0378">Hydrolase</keyword>
<dbReference type="GO" id="GO:0000166">
    <property type="term" value="F:nucleotide binding"/>
    <property type="evidence" value="ECO:0007669"/>
    <property type="project" value="UniProtKB-KW"/>
</dbReference>
<evidence type="ECO:0000256" key="2">
    <source>
        <dbReference type="ARBA" id="ARBA00022649"/>
    </source>
</evidence>
<evidence type="ECO:0000256" key="3">
    <source>
        <dbReference type="ARBA" id="ARBA00022722"/>
    </source>
</evidence>
<dbReference type="SMR" id="A0A1H6EBK4"/>
<dbReference type="PANTHER" id="PTHR34139">
    <property type="entry name" value="UPF0331 PROTEIN MJ0127"/>
    <property type="match status" value="1"/>
</dbReference>